<gene>
    <name evidence="3" type="ORF">ENJ65_00930</name>
</gene>
<comment type="caution">
    <text evidence="3">The sequence shown here is derived from an EMBL/GenBank/DDBJ whole genome shotgun (WGS) entry which is preliminary data.</text>
</comment>
<dbReference type="EMBL" id="DRNF01000065">
    <property type="protein sequence ID" value="HHJ80177.1"/>
    <property type="molecule type" value="Genomic_DNA"/>
</dbReference>
<protein>
    <submittedName>
        <fullName evidence="3">DUF2892 domain-containing protein</fullName>
    </submittedName>
</protein>
<dbReference type="AlphaFoldDB" id="A0A832J2M3"/>
<feature type="domain" description="Inner membrane protein YgaP-like transmembrane" evidence="2">
    <location>
        <begin position="5"/>
        <end position="70"/>
    </location>
</feature>
<sequence>MVGIKRNIGLVDMLIRLSVSLVMIYFGFIDENLINDQVARLILGIFGCLSLLVAIVGYCPLYSLIGYTSNSSKAKK</sequence>
<dbReference type="Proteomes" id="UP000885832">
    <property type="component" value="Unassembled WGS sequence"/>
</dbReference>
<evidence type="ECO:0000259" key="2">
    <source>
        <dbReference type="Pfam" id="PF11127"/>
    </source>
</evidence>
<keyword evidence="1" id="KW-1133">Transmembrane helix</keyword>
<keyword evidence="1" id="KW-0812">Transmembrane</keyword>
<dbReference type="InterPro" id="IPR021309">
    <property type="entry name" value="YgaP-like_TM"/>
</dbReference>
<feature type="transmembrane region" description="Helical" evidence="1">
    <location>
        <begin position="41"/>
        <end position="67"/>
    </location>
</feature>
<reference evidence="3" key="1">
    <citation type="journal article" date="2020" name="mSystems">
        <title>Genome- and Community-Level Interaction Insights into Carbon Utilization and Element Cycling Functions of Hydrothermarchaeota in Hydrothermal Sediment.</title>
        <authorList>
            <person name="Zhou Z."/>
            <person name="Liu Y."/>
            <person name="Xu W."/>
            <person name="Pan J."/>
            <person name="Luo Z.H."/>
            <person name="Li M."/>
        </authorList>
    </citation>
    <scope>NUCLEOTIDE SEQUENCE [LARGE SCALE GENOMIC DNA]</scope>
    <source>
        <strain evidence="3">HyVt-505</strain>
    </source>
</reference>
<feature type="transmembrane region" description="Helical" evidence="1">
    <location>
        <begin position="7"/>
        <end position="29"/>
    </location>
</feature>
<dbReference type="Pfam" id="PF11127">
    <property type="entry name" value="YgaP-like_TM"/>
    <property type="match status" value="1"/>
</dbReference>
<accession>A0A832J2M3</accession>
<proteinExistence type="predicted"/>
<keyword evidence="1" id="KW-0472">Membrane</keyword>
<organism evidence="3">
    <name type="scientific">Candidatus Tenderia electrophaga</name>
    <dbReference type="NCBI Taxonomy" id="1748243"/>
    <lineage>
        <taxon>Bacteria</taxon>
        <taxon>Pseudomonadati</taxon>
        <taxon>Pseudomonadota</taxon>
        <taxon>Gammaproteobacteria</taxon>
        <taxon>Candidatus Tenderiales</taxon>
        <taxon>Candidatus Tenderiaceae</taxon>
        <taxon>Candidatus Tenderia</taxon>
    </lineage>
</organism>
<evidence type="ECO:0000313" key="3">
    <source>
        <dbReference type="EMBL" id="HHJ80177.1"/>
    </source>
</evidence>
<evidence type="ECO:0000256" key="1">
    <source>
        <dbReference type="SAM" id="Phobius"/>
    </source>
</evidence>
<name>A0A832J2M3_9GAMM</name>